<evidence type="ECO:0000256" key="1">
    <source>
        <dbReference type="SAM" id="Phobius"/>
    </source>
</evidence>
<feature type="transmembrane region" description="Helical" evidence="1">
    <location>
        <begin position="414"/>
        <end position="436"/>
    </location>
</feature>
<dbReference type="OrthoDB" id="9813903at2"/>
<evidence type="ECO:0000313" key="3">
    <source>
        <dbReference type="Proteomes" id="UP000192907"/>
    </source>
</evidence>
<reference evidence="3" key="1">
    <citation type="submission" date="2017-04" db="EMBL/GenBank/DDBJ databases">
        <authorList>
            <person name="Varghese N."/>
            <person name="Submissions S."/>
        </authorList>
    </citation>
    <scope>NUCLEOTIDE SEQUENCE [LARGE SCALE GENOMIC DNA]</scope>
    <source>
        <strain evidence="3">RKEM611</strain>
    </source>
</reference>
<proteinExistence type="predicted"/>
<dbReference type="Gene3D" id="1.20.120.160">
    <property type="entry name" value="HPT domain"/>
    <property type="match status" value="1"/>
</dbReference>
<sequence length="877" mass="99790">MIIRGNQIKSFSLLWIFYSMFIVAYGHTESFNKIRIEKFPQDYDSYSYEERLAWILSNTNKLTVWEREYFQKRESIDRAITLNDFNKAAKNCSSFRPFPDDFYARISCVDAFEGKKDNKQLVAEMELILEDALDYGSDNDIITTYAGLGWFQSLIGDTGEALDSYQKALSYAGSKLSSKSILIKYNIATIYIIHGDEALIQKGINLLQEVIEYSKKRSRELIISSGEKEELRRDIAMASHNIGVAYALHLNEYEEAIPLFQRAMQEEGWQFESASFGALSAAYIGNVSLAKELLDHANKAKSKHTVRKKYFACYHALTVRKWQPDRSLTDCLHLDPETSLEVLIDVNKRLLEYRDTEIEVAALRNFVTMYLDRIEPEYRNRIGRSASRLELRRLEYENRLKDEKIEFADKVKKLLYAVLIISLLLLIFLIITLKAYRVIKQQSKRLRVQSANFEKVLSHIDEGIVRIGKRLTLLPAHSQAAEKILGSDPQNLSIPSLLNHLGFSSDTVNSIFEALKSSLGEDELSWELNKHHFPPETIISQNSYILFWDPVIVYGKTEEIIISIRDASNLVNLKAQLVEKDKVIAVLNSGRDGIEYISSLDGKIKDIRSSLPRDTKLSLTTIHTLKGEARHLHLEGVQNIFHDLERSIIENSSHSSKLLEQLDQELKSLKAVLSRLSSYESSYGNSQLLKIIGPILKDSWNRLQAEGLHLISRIELHWQPLSTKELNCLKTILIHGINNGIDHGYLLKLDQLPAKTRNAIIEIQFIAKDTTRSLVIKDHGSGLDWQAIHNICAKRNMDPQNINLVELLFKDQVSTVPSDQGSKSSGHGIGTTAIYNAALDLGASLHFEEGLDRGTILKVSWQQGTTEMDSKNYLMSG</sequence>
<keyword evidence="1" id="KW-0812">Transmembrane</keyword>
<name>A0A1Y6CP85_9BACT</name>
<protein>
    <recommendedName>
        <fullName evidence="4">Tetratricopeptide repeat-containing protein</fullName>
    </recommendedName>
</protein>
<evidence type="ECO:0000313" key="2">
    <source>
        <dbReference type="EMBL" id="SMF68113.1"/>
    </source>
</evidence>
<dbReference type="InterPro" id="IPR011990">
    <property type="entry name" value="TPR-like_helical_dom_sf"/>
</dbReference>
<gene>
    <name evidence="2" type="ORF">SAMN06296036_12413</name>
</gene>
<dbReference type="Gene3D" id="3.30.565.10">
    <property type="entry name" value="Histidine kinase-like ATPase, C-terminal domain"/>
    <property type="match status" value="1"/>
</dbReference>
<keyword evidence="1" id="KW-1133">Transmembrane helix</keyword>
<dbReference type="Gene3D" id="1.25.40.10">
    <property type="entry name" value="Tetratricopeptide repeat domain"/>
    <property type="match status" value="1"/>
</dbReference>
<evidence type="ECO:0008006" key="4">
    <source>
        <dbReference type="Google" id="ProtNLM"/>
    </source>
</evidence>
<dbReference type="SUPFAM" id="SSF55874">
    <property type="entry name" value="ATPase domain of HSP90 chaperone/DNA topoisomerase II/histidine kinase"/>
    <property type="match status" value="1"/>
</dbReference>
<keyword evidence="3" id="KW-1185">Reference proteome</keyword>
<dbReference type="AlphaFoldDB" id="A0A1Y6CP85"/>
<dbReference type="GO" id="GO:0000160">
    <property type="term" value="P:phosphorelay signal transduction system"/>
    <property type="evidence" value="ECO:0007669"/>
    <property type="project" value="InterPro"/>
</dbReference>
<dbReference type="InterPro" id="IPR036641">
    <property type="entry name" value="HPT_dom_sf"/>
</dbReference>
<dbReference type="InterPro" id="IPR036890">
    <property type="entry name" value="HATPase_C_sf"/>
</dbReference>
<keyword evidence="1" id="KW-0472">Membrane</keyword>
<dbReference type="Proteomes" id="UP000192907">
    <property type="component" value="Unassembled WGS sequence"/>
</dbReference>
<dbReference type="SUPFAM" id="SSF48452">
    <property type="entry name" value="TPR-like"/>
    <property type="match status" value="1"/>
</dbReference>
<accession>A0A1Y6CP85</accession>
<dbReference type="SUPFAM" id="SSF47226">
    <property type="entry name" value="Histidine-containing phosphotransfer domain, HPT domain"/>
    <property type="match status" value="1"/>
</dbReference>
<organism evidence="2 3">
    <name type="scientific">Pseudobacteriovorax antillogorgiicola</name>
    <dbReference type="NCBI Taxonomy" id="1513793"/>
    <lineage>
        <taxon>Bacteria</taxon>
        <taxon>Pseudomonadati</taxon>
        <taxon>Bdellovibrionota</taxon>
        <taxon>Oligoflexia</taxon>
        <taxon>Oligoflexales</taxon>
        <taxon>Pseudobacteriovoracaceae</taxon>
        <taxon>Pseudobacteriovorax</taxon>
    </lineage>
</organism>
<dbReference type="EMBL" id="FWZT01000024">
    <property type="protein sequence ID" value="SMF68113.1"/>
    <property type="molecule type" value="Genomic_DNA"/>
</dbReference>
<dbReference type="STRING" id="1513793.SAMN06296036_12413"/>
<dbReference type="RefSeq" id="WP_132323798.1">
    <property type="nucleotide sequence ID" value="NZ_FWZT01000024.1"/>
</dbReference>